<proteinExistence type="predicted"/>
<sequence>MSRVSFSSVSLSRVSFSSVVLSSASENVVSPSTDAASAPPVLAAAAIGAKTDATIATASTSAKSRFCLIPSRTFSDP</sequence>
<protein>
    <recommendedName>
        <fullName evidence="3">Secreted protein</fullName>
    </recommendedName>
</protein>
<evidence type="ECO:0000313" key="1">
    <source>
        <dbReference type="EMBL" id="MFD1565179.1"/>
    </source>
</evidence>
<organism evidence="1 2">
    <name type="scientific">Haloarchaeobius amylolyticus</name>
    <dbReference type="NCBI Taxonomy" id="1198296"/>
    <lineage>
        <taxon>Archaea</taxon>
        <taxon>Methanobacteriati</taxon>
        <taxon>Methanobacteriota</taxon>
        <taxon>Stenosarchaea group</taxon>
        <taxon>Halobacteria</taxon>
        <taxon>Halobacteriales</taxon>
        <taxon>Halorubellaceae</taxon>
        <taxon>Haloarchaeobius</taxon>
    </lineage>
</organism>
<name>A0ABD6BKR3_9EURY</name>
<dbReference type="EMBL" id="JBHUDI010000011">
    <property type="protein sequence ID" value="MFD1565179.1"/>
    <property type="molecule type" value="Genomic_DNA"/>
</dbReference>
<dbReference type="Proteomes" id="UP001597076">
    <property type="component" value="Unassembled WGS sequence"/>
</dbReference>
<gene>
    <name evidence="1" type="ORF">ACFR99_16705</name>
</gene>
<keyword evidence="2" id="KW-1185">Reference proteome</keyword>
<reference evidence="1 2" key="1">
    <citation type="journal article" date="2019" name="Int. J. Syst. Evol. Microbiol.">
        <title>The Global Catalogue of Microorganisms (GCM) 10K type strain sequencing project: providing services to taxonomists for standard genome sequencing and annotation.</title>
        <authorList>
            <consortium name="The Broad Institute Genomics Platform"/>
            <consortium name="The Broad Institute Genome Sequencing Center for Infectious Disease"/>
            <person name="Wu L."/>
            <person name="Ma J."/>
        </authorList>
    </citation>
    <scope>NUCLEOTIDE SEQUENCE [LARGE SCALE GENOMIC DNA]</scope>
    <source>
        <strain evidence="1 2">CGMCC 1.12230</strain>
    </source>
</reference>
<comment type="caution">
    <text evidence="1">The sequence shown here is derived from an EMBL/GenBank/DDBJ whole genome shotgun (WGS) entry which is preliminary data.</text>
</comment>
<evidence type="ECO:0008006" key="3">
    <source>
        <dbReference type="Google" id="ProtNLM"/>
    </source>
</evidence>
<dbReference type="AlphaFoldDB" id="A0ABD6BKR3"/>
<evidence type="ECO:0000313" key="2">
    <source>
        <dbReference type="Proteomes" id="UP001597076"/>
    </source>
</evidence>
<dbReference type="RefSeq" id="WP_390289686.1">
    <property type="nucleotide sequence ID" value="NZ_JBHUDI010000011.1"/>
</dbReference>
<accession>A0ABD6BKR3</accession>